<dbReference type="OrthoDB" id="7366523at2"/>
<feature type="non-terminal residue" evidence="2">
    <location>
        <position position="56"/>
    </location>
</feature>
<protein>
    <submittedName>
        <fullName evidence="2">Transposase</fullName>
    </submittedName>
</protein>
<dbReference type="PANTHER" id="PTHR46637:SF1">
    <property type="entry name" value="BLL5188 PROTEIN"/>
    <property type="match status" value="1"/>
</dbReference>
<organism evidence="2 4">
    <name type="scientific">Denitrobaculum tricleocarpae</name>
    <dbReference type="NCBI Taxonomy" id="2591009"/>
    <lineage>
        <taxon>Bacteria</taxon>
        <taxon>Pseudomonadati</taxon>
        <taxon>Pseudomonadota</taxon>
        <taxon>Alphaproteobacteria</taxon>
        <taxon>Rhodospirillales</taxon>
        <taxon>Rhodospirillaceae</taxon>
        <taxon>Denitrobaculum</taxon>
    </lineage>
</organism>
<proteinExistence type="predicted"/>
<dbReference type="RefSeq" id="WP_142896694.1">
    <property type="nucleotide sequence ID" value="NZ_ML660055.1"/>
</dbReference>
<dbReference type="AlphaFoldDB" id="A0A545TQM5"/>
<dbReference type="EMBL" id="VHSH01000004">
    <property type="protein sequence ID" value="TQV79518.1"/>
    <property type="molecule type" value="Genomic_DNA"/>
</dbReference>
<dbReference type="Pfam" id="PF13340">
    <property type="entry name" value="DUF4096"/>
    <property type="match status" value="1"/>
</dbReference>
<reference evidence="2 4" key="1">
    <citation type="submission" date="2019-06" db="EMBL/GenBank/DDBJ databases">
        <title>Whole genome sequence for Rhodospirillaceae sp. R148.</title>
        <authorList>
            <person name="Wang G."/>
        </authorList>
    </citation>
    <scope>NUCLEOTIDE SEQUENCE [LARGE SCALE GENOMIC DNA]</scope>
    <source>
        <strain evidence="2 4">R148</strain>
    </source>
</reference>
<dbReference type="PANTHER" id="PTHR46637">
    <property type="entry name" value="TIS1421-TRANSPOSASE PROTEIN A"/>
    <property type="match status" value="1"/>
</dbReference>
<gene>
    <name evidence="2" type="ORF">FKG95_12360</name>
    <name evidence="3" type="ORF">FKG95_14795</name>
</gene>
<feature type="domain" description="Insertion element IS402-like" evidence="1">
    <location>
        <begin position="8"/>
        <end position="56"/>
    </location>
</feature>
<name>A0A545TQM5_9PROT</name>
<evidence type="ECO:0000259" key="1">
    <source>
        <dbReference type="Pfam" id="PF13340"/>
    </source>
</evidence>
<accession>A0A545TQM5</accession>
<comment type="caution">
    <text evidence="2">The sequence shown here is derived from an EMBL/GenBank/DDBJ whole genome shotgun (WGS) entry which is preliminary data.</text>
</comment>
<evidence type="ECO:0000313" key="3">
    <source>
        <dbReference type="EMBL" id="TQV79939.1"/>
    </source>
</evidence>
<sequence length="56" mass="6742">MGRKLFYLSDEEWSRIEPYLPRGRRGAHRVDDRRVISGIVHMLKIGARWRDCPPEY</sequence>
<dbReference type="Proteomes" id="UP000315252">
    <property type="component" value="Unassembled WGS sequence"/>
</dbReference>
<evidence type="ECO:0000313" key="4">
    <source>
        <dbReference type="Proteomes" id="UP000315252"/>
    </source>
</evidence>
<dbReference type="InterPro" id="IPR052909">
    <property type="entry name" value="Transposase_6_like"/>
</dbReference>
<evidence type="ECO:0000313" key="2">
    <source>
        <dbReference type="EMBL" id="TQV79518.1"/>
    </source>
</evidence>
<dbReference type="EMBL" id="VHSH01000004">
    <property type="protein sequence ID" value="TQV79939.1"/>
    <property type="molecule type" value="Genomic_DNA"/>
</dbReference>
<keyword evidence="4" id="KW-1185">Reference proteome</keyword>
<dbReference type="InterPro" id="IPR025161">
    <property type="entry name" value="IS402-like_dom"/>
</dbReference>